<accession>A0A930LW39</accession>
<proteinExistence type="predicted"/>
<comment type="caution">
    <text evidence="1">The sequence shown here is derived from an EMBL/GenBank/DDBJ whole genome shotgun (WGS) entry which is preliminary data.</text>
</comment>
<gene>
    <name evidence="1" type="ORF">HXO65_08180</name>
</gene>
<dbReference type="Gene3D" id="3.40.50.1470">
    <property type="entry name" value="Peptidyl-tRNA hydrolase"/>
    <property type="match status" value="1"/>
</dbReference>
<dbReference type="Proteomes" id="UP000785653">
    <property type="component" value="Unassembled WGS sequence"/>
</dbReference>
<keyword evidence="1" id="KW-0378">Hydrolase</keyword>
<protein>
    <submittedName>
        <fullName evidence="1">Aminoacyl-tRNA hydrolase</fullName>
    </submittedName>
</protein>
<dbReference type="EMBL" id="JABZXS010000181">
    <property type="protein sequence ID" value="MBF1674162.1"/>
    <property type="molecule type" value="Genomic_DNA"/>
</dbReference>
<name>A0A930LW39_9MICC</name>
<organism evidence="1 2">
    <name type="scientific">Rothia mucilaginosa</name>
    <dbReference type="NCBI Taxonomy" id="43675"/>
    <lineage>
        <taxon>Bacteria</taxon>
        <taxon>Bacillati</taxon>
        <taxon>Actinomycetota</taxon>
        <taxon>Actinomycetes</taxon>
        <taxon>Micrococcales</taxon>
        <taxon>Micrococcaceae</taxon>
        <taxon>Rothia</taxon>
    </lineage>
</organism>
<dbReference type="AlphaFoldDB" id="A0A930LW39"/>
<dbReference type="SUPFAM" id="SSF53178">
    <property type="entry name" value="Peptidyl-tRNA hydrolase-like"/>
    <property type="match status" value="1"/>
</dbReference>
<evidence type="ECO:0000313" key="2">
    <source>
        <dbReference type="Proteomes" id="UP000785653"/>
    </source>
</evidence>
<reference evidence="1" key="1">
    <citation type="submission" date="2020-04" db="EMBL/GenBank/DDBJ databases">
        <title>Deep metagenomics examines the oral microbiome during advanced dental caries in children, revealing novel taxa and co-occurrences with host molecules.</title>
        <authorList>
            <person name="Baker J.L."/>
            <person name="Morton J.T."/>
            <person name="Dinis M."/>
            <person name="Alvarez R."/>
            <person name="Tran N.C."/>
            <person name="Knight R."/>
            <person name="Edlund A."/>
        </authorList>
    </citation>
    <scope>NUCLEOTIDE SEQUENCE</scope>
    <source>
        <strain evidence="1">JCVI_47_bin.3</strain>
    </source>
</reference>
<evidence type="ECO:0000313" key="1">
    <source>
        <dbReference type="EMBL" id="MBF1674162.1"/>
    </source>
</evidence>
<dbReference type="InterPro" id="IPR036416">
    <property type="entry name" value="Pept_tRNA_hydro_sf"/>
</dbReference>
<feature type="non-terminal residue" evidence="1">
    <location>
        <position position="37"/>
    </location>
</feature>
<dbReference type="GO" id="GO:0004045">
    <property type="term" value="F:peptidyl-tRNA hydrolase activity"/>
    <property type="evidence" value="ECO:0007669"/>
    <property type="project" value="InterPro"/>
</dbReference>
<sequence length="37" mass="4235">MNFLKNLLQRRGKGEDMSDAWLIVGLGNPGPEYEKTR</sequence>